<name>A0A3P9CI04_9CICH</name>
<dbReference type="Proteomes" id="UP000265160">
    <property type="component" value="LG5"/>
</dbReference>
<evidence type="ECO:0000313" key="2">
    <source>
        <dbReference type="Proteomes" id="UP000265160"/>
    </source>
</evidence>
<reference evidence="1" key="2">
    <citation type="submission" date="2025-08" db="UniProtKB">
        <authorList>
            <consortium name="Ensembl"/>
        </authorList>
    </citation>
    <scope>IDENTIFICATION</scope>
</reference>
<accession>A0A3P9CI04</accession>
<keyword evidence="2" id="KW-1185">Reference proteome</keyword>
<protein>
    <submittedName>
        <fullName evidence="1">Uncharacterized protein</fullName>
    </submittedName>
</protein>
<evidence type="ECO:0000313" key="1">
    <source>
        <dbReference type="Ensembl" id="ENSMZEP00005021920.1"/>
    </source>
</evidence>
<proteinExistence type="predicted"/>
<dbReference type="AlphaFoldDB" id="A0A3P9CI04"/>
<sequence length="91" mass="10990">SENTRVHLVTDSVIYKSSVLVKPLELENTVTYLESVHFHHVKFFYSTTLSEEVQKYMDFFYCSEDLWFDVFLIKKLTFKENLYIFIQLYSI</sequence>
<dbReference type="Ensembl" id="ENSMZET00005022636.1">
    <property type="protein sequence ID" value="ENSMZEP00005021920.1"/>
    <property type="gene ID" value="ENSMZEG00005016433.1"/>
</dbReference>
<reference evidence="1" key="3">
    <citation type="submission" date="2025-09" db="UniProtKB">
        <authorList>
            <consortium name="Ensembl"/>
        </authorList>
    </citation>
    <scope>IDENTIFICATION</scope>
</reference>
<organism evidence="1 2">
    <name type="scientific">Maylandia zebra</name>
    <name type="common">zebra mbuna</name>
    <dbReference type="NCBI Taxonomy" id="106582"/>
    <lineage>
        <taxon>Eukaryota</taxon>
        <taxon>Metazoa</taxon>
        <taxon>Chordata</taxon>
        <taxon>Craniata</taxon>
        <taxon>Vertebrata</taxon>
        <taxon>Euteleostomi</taxon>
        <taxon>Actinopterygii</taxon>
        <taxon>Neopterygii</taxon>
        <taxon>Teleostei</taxon>
        <taxon>Neoteleostei</taxon>
        <taxon>Acanthomorphata</taxon>
        <taxon>Ovalentaria</taxon>
        <taxon>Cichlomorphae</taxon>
        <taxon>Cichliformes</taxon>
        <taxon>Cichlidae</taxon>
        <taxon>African cichlids</taxon>
        <taxon>Pseudocrenilabrinae</taxon>
        <taxon>Haplochromini</taxon>
        <taxon>Maylandia</taxon>
        <taxon>Maylandia zebra complex</taxon>
    </lineage>
</organism>
<reference evidence="1 2" key="1">
    <citation type="journal article" date="2014" name="Nature">
        <title>The genomic substrate for adaptive radiation in African cichlid fish.</title>
        <authorList>
            <person name="Brawand D."/>
            <person name="Wagner C.E."/>
            <person name="Li Y.I."/>
            <person name="Malinsky M."/>
            <person name="Keller I."/>
            <person name="Fan S."/>
            <person name="Simakov O."/>
            <person name="Ng A.Y."/>
            <person name="Lim Z.W."/>
            <person name="Bezault E."/>
            <person name="Turner-Maier J."/>
            <person name="Johnson J."/>
            <person name="Alcazar R."/>
            <person name="Noh H.J."/>
            <person name="Russell P."/>
            <person name="Aken B."/>
            <person name="Alfoldi J."/>
            <person name="Amemiya C."/>
            <person name="Azzouzi N."/>
            <person name="Baroiller J.F."/>
            <person name="Barloy-Hubler F."/>
            <person name="Berlin A."/>
            <person name="Bloomquist R."/>
            <person name="Carleton K.L."/>
            <person name="Conte M.A."/>
            <person name="D'Cotta H."/>
            <person name="Eshel O."/>
            <person name="Gaffney L."/>
            <person name="Galibert F."/>
            <person name="Gante H.F."/>
            <person name="Gnerre S."/>
            <person name="Greuter L."/>
            <person name="Guyon R."/>
            <person name="Haddad N.S."/>
            <person name="Haerty W."/>
            <person name="Harris R.M."/>
            <person name="Hofmann H.A."/>
            <person name="Hourlier T."/>
            <person name="Hulata G."/>
            <person name="Jaffe D.B."/>
            <person name="Lara M."/>
            <person name="Lee A.P."/>
            <person name="MacCallum I."/>
            <person name="Mwaiko S."/>
            <person name="Nikaido M."/>
            <person name="Nishihara H."/>
            <person name="Ozouf-Costaz C."/>
            <person name="Penman D.J."/>
            <person name="Przybylski D."/>
            <person name="Rakotomanga M."/>
            <person name="Renn S.C.P."/>
            <person name="Ribeiro F.J."/>
            <person name="Ron M."/>
            <person name="Salzburger W."/>
            <person name="Sanchez-Pulido L."/>
            <person name="Santos M.E."/>
            <person name="Searle S."/>
            <person name="Sharpe T."/>
            <person name="Swofford R."/>
            <person name="Tan F.J."/>
            <person name="Williams L."/>
            <person name="Young S."/>
            <person name="Yin S."/>
            <person name="Okada N."/>
            <person name="Kocher T.D."/>
            <person name="Miska E.A."/>
            <person name="Lander E.S."/>
            <person name="Venkatesh B."/>
            <person name="Fernald R.D."/>
            <person name="Meyer A."/>
            <person name="Ponting C.P."/>
            <person name="Streelman J.T."/>
            <person name="Lindblad-Toh K."/>
            <person name="Seehausen O."/>
            <person name="Di Palma F."/>
        </authorList>
    </citation>
    <scope>NUCLEOTIDE SEQUENCE</scope>
</reference>